<dbReference type="GO" id="GO:0005829">
    <property type="term" value="C:cytosol"/>
    <property type="evidence" value="ECO:0007669"/>
    <property type="project" value="TreeGrafter"/>
</dbReference>
<dbReference type="InterPro" id="IPR005887">
    <property type="entry name" value="GH92_a_mannosidase_put"/>
</dbReference>
<organism evidence="4 6">
    <name type="scientific">Rotaria socialis</name>
    <dbReference type="NCBI Taxonomy" id="392032"/>
    <lineage>
        <taxon>Eukaryota</taxon>
        <taxon>Metazoa</taxon>
        <taxon>Spiralia</taxon>
        <taxon>Gnathifera</taxon>
        <taxon>Rotifera</taxon>
        <taxon>Eurotatoria</taxon>
        <taxon>Bdelloidea</taxon>
        <taxon>Philodinida</taxon>
        <taxon>Philodinidae</taxon>
        <taxon>Rotaria</taxon>
    </lineage>
</organism>
<comment type="caution">
    <text evidence="4">The sequence shown here is derived from an EMBL/GenBank/DDBJ whole genome shotgun (WGS) entry which is preliminary data.</text>
</comment>
<dbReference type="GO" id="GO:0005634">
    <property type="term" value="C:nucleus"/>
    <property type="evidence" value="ECO:0007669"/>
    <property type="project" value="TreeGrafter"/>
</dbReference>
<dbReference type="InterPro" id="IPR041371">
    <property type="entry name" value="GH92_N"/>
</dbReference>
<dbReference type="GO" id="GO:0030246">
    <property type="term" value="F:carbohydrate binding"/>
    <property type="evidence" value="ECO:0007669"/>
    <property type="project" value="InterPro"/>
</dbReference>
<dbReference type="SUPFAM" id="SSF48208">
    <property type="entry name" value="Six-hairpin glycosidases"/>
    <property type="match status" value="1"/>
</dbReference>
<evidence type="ECO:0008006" key="7">
    <source>
        <dbReference type="Google" id="ProtNLM"/>
    </source>
</evidence>
<gene>
    <name evidence="4" type="ORF">KIK155_LOCUS4464</name>
    <name evidence="5" type="ORF">TOA249_LOCUS4707</name>
</gene>
<name>A0A817WVG0_9BILA</name>
<sequence>MKTNNILLILVFILGVNDCDAKTITEFPPMSLYIGTDGDGFGAGSLPLGVQSPYGALRLGADTSNTLNVPIIFNHLGGYHYSDTHIDVFSHTHMFGAGVQDYGEVGIMPTQITSTKQLEGMISKRNGYRSAFRHEREVVQPGYYQVYLDTHQINVELTATEQVGIHRYTYDKIKNKHHAILIDSSYTLQARACNRSQINIDTTNYEITGLIFIEGSLSKRFGGLATYFVITFDHEWADFGVWNDGEIIEKQNQTNGCSSGAYIILPDEHEQITMYVGISFISIDQARTNLHMQTNIFQPFDSLRTIVQQKWLDELSRFEVSAEWDREAEIKFNSALVHSLSSPTQWDESNGAYLGFDGQIHTKPDYMQHVYTDLSIWDVFRTQIPFILFHDSQRANDIIHSIMINVEQGGDLPKWPFANGYTGCMIGSHADILISDLIMKKEHDQHLNLTQVTQALRKVANQNQVHDGRFDPAAYIKYQYVPYDMDHDSASLTLSYSYDDWAIGNVMNAAGLTDEAKEYYERSTWFEHVFDSETKFFCPKNTTGKFYCPENEIEFINPFDNRYVEGDAWHYRFFVPHNTSRLIELFGGRDNFIEELNSFFQRGQPWTSTLLPNPYYWPGNEHNLFSVWQFNYANRSDLTQKYARWLLNHAYTMKPDGLPGNDDYGTMSAWYLFTSMGFYPLSGSSTYLIGSPAFDRIKITRKNTECVLLINVHNNSPTNIYVERVLLNGEILLTFPFLDHIDHLKCSDDNQSNIQLDFFMSPTPVLSYDK</sequence>
<feature type="domain" description="Glycosyl hydrolase family 92" evidence="2">
    <location>
        <begin position="285"/>
        <end position="748"/>
    </location>
</feature>
<evidence type="ECO:0000259" key="2">
    <source>
        <dbReference type="Pfam" id="PF07971"/>
    </source>
</evidence>
<dbReference type="InterPro" id="IPR012939">
    <property type="entry name" value="Glyco_hydro_92"/>
</dbReference>
<dbReference type="NCBIfam" id="TIGR01180">
    <property type="entry name" value="aman2_put"/>
    <property type="match status" value="1"/>
</dbReference>
<dbReference type="Pfam" id="PF17678">
    <property type="entry name" value="Glyco_hydro_92N"/>
    <property type="match status" value="1"/>
</dbReference>
<feature type="domain" description="Glycosyl hydrolase family 92 N-terminal" evidence="3">
    <location>
        <begin position="33"/>
        <end position="279"/>
    </location>
</feature>
<dbReference type="GO" id="GO:0000224">
    <property type="term" value="F:peptide-N4-(N-acetyl-beta-glucosaminyl)asparagine amidase activity"/>
    <property type="evidence" value="ECO:0007669"/>
    <property type="project" value="TreeGrafter"/>
</dbReference>
<dbReference type="Proteomes" id="UP000663865">
    <property type="component" value="Unassembled WGS sequence"/>
</dbReference>
<dbReference type="Gene3D" id="2.70.98.10">
    <property type="match status" value="1"/>
</dbReference>
<dbReference type="AlphaFoldDB" id="A0A817WVG0"/>
<dbReference type="Pfam" id="PF07971">
    <property type="entry name" value="Glyco_hydro_92"/>
    <property type="match status" value="1"/>
</dbReference>
<keyword evidence="1" id="KW-0732">Signal</keyword>
<evidence type="ECO:0000259" key="3">
    <source>
        <dbReference type="Pfam" id="PF17678"/>
    </source>
</evidence>
<dbReference type="EMBL" id="CAJNYV010000432">
    <property type="protein sequence ID" value="CAF3360714.1"/>
    <property type="molecule type" value="Genomic_DNA"/>
</dbReference>
<evidence type="ECO:0000313" key="5">
    <source>
        <dbReference type="EMBL" id="CAF4516952.1"/>
    </source>
</evidence>
<dbReference type="GO" id="GO:0006516">
    <property type="term" value="P:glycoprotein catabolic process"/>
    <property type="evidence" value="ECO:0007669"/>
    <property type="project" value="TreeGrafter"/>
</dbReference>
<evidence type="ECO:0000313" key="4">
    <source>
        <dbReference type="EMBL" id="CAF3360714.1"/>
    </source>
</evidence>
<protein>
    <recommendedName>
        <fullName evidence="7">Alpha-1,2-mannosidase</fullName>
    </recommendedName>
</protein>
<accession>A0A817WVG0</accession>
<evidence type="ECO:0000313" key="6">
    <source>
        <dbReference type="Proteomes" id="UP000663865"/>
    </source>
</evidence>
<feature type="chain" id="PRO_5036414141" description="Alpha-1,2-mannosidase" evidence="1">
    <location>
        <begin position="22"/>
        <end position="770"/>
    </location>
</feature>
<dbReference type="Gene3D" id="1.20.1050.60">
    <property type="entry name" value="alpha-1,2-mannosidase"/>
    <property type="match status" value="1"/>
</dbReference>
<dbReference type="InterPro" id="IPR050883">
    <property type="entry name" value="PNGase"/>
</dbReference>
<feature type="signal peptide" evidence="1">
    <location>
        <begin position="1"/>
        <end position="21"/>
    </location>
</feature>
<dbReference type="Gene3D" id="3.30.2080.10">
    <property type="entry name" value="GH92 mannosidase domain"/>
    <property type="match status" value="1"/>
</dbReference>
<evidence type="ECO:0000256" key="1">
    <source>
        <dbReference type="SAM" id="SignalP"/>
    </source>
</evidence>
<reference evidence="4" key="1">
    <citation type="submission" date="2021-02" db="EMBL/GenBank/DDBJ databases">
        <authorList>
            <person name="Nowell W R."/>
        </authorList>
    </citation>
    <scope>NUCLEOTIDE SEQUENCE</scope>
</reference>
<dbReference type="InterPro" id="IPR008928">
    <property type="entry name" value="6-hairpin_glycosidase_sf"/>
</dbReference>
<dbReference type="PANTHER" id="PTHR12143">
    <property type="entry name" value="PEPTIDE N-GLYCANASE PNGASE -RELATED"/>
    <property type="match status" value="1"/>
</dbReference>
<dbReference type="Proteomes" id="UP000663838">
    <property type="component" value="Unassembled WGS sequence"/>
</dbReference>
<dbReference type="GO" id="GO:0005975">
    <property type="term" value="P:carbohydrate metabolic process"/>
    <property type="evidence" value="ECO:0007669"/>
    <property type="project" value="InterPro"/>
</dbReference>
<dbReference type="PANTHER" id="PTHR12143:SF43">
    <property type="entry name" value="PUTATIVE-RELATED"/>
    <property type="match status" value="1"/>
</dbReference>
<dbReference type="Gene3D" id="1.20.1610.10">
    <property type="entry name" value="alpha-1,2-mannosidases domains"/>
    <property type="match status" value="1"/>
</dbReference>
<dbReference type="InterPro" id="IPR014718">
    <property type="entry name" value="GH-type_carb-bd"/>
</dbReference>
<proteinExistence type="predicted"/>
<dbReference type="EMBL" id="CAJOBS010000182">
    <property type="protein sequence ID" value="CAF4516952.1"/>
    <property type="molecule type" value="Genomic_DNA"/>
</dbReference>